<dbReference type="Pfam" id="PF18718">
    <property type="entry name" value="CxC5"/>
    <property type="match status" value="1"/>
</dbReference>
<dbReference type="AlphaFoldDB" id="A0A0C9VM09"/>
<evidence type="ECO:0000259" key="1">
    <source>
        <dbReference type="Pfam" id="PF18718"/>
    </source>
</evidence>
<dbReference type="HOGENOM" id="CLU_740037_0_0_1"/>
<dbReference type="EMBL" id="KN837127">
    <property type="protein sequence ID" value="KIJ42832.1"/>
    <property type="molecule type" value="Genomic_DNA"/>
</dbReference>
<sequence>MVFREIGWNYSGGMDVGVLRPLLLKYGLKYGVCLFDILPPINVCLDSECSHFNCQLVEPLHHDTVVFTRDYGPIPAYTMSFYCRGCYTRYYPNYFIHDNATQCTYYGEVPKFIQASKKIFVEATLFPYQEGVQGGKAMFQLKSHLEKMKLLQLQDSMPVIDTQNNISVLPEMASAGPDEGGMLSSTEAEDQEAEIKVQCDQKLDGTTQKHKARFGRQWTHNKELCVASCGMILGQATFYGAEGLNGIRLFWKKLFPTQRSLLNVMWYDNNCGMQAMLQVNKDTYSDCCALPVDVFHFKSKHKEQDTFCGMYCNSYIWQDLVTEDGKWLFNSSADKQTNAWFGGFLAMIRDMRVERYNLLEQVCMPYKISQTKLL</sequence>
<protein>
    <recommendedName>
        <fullName evidence="1">CxC5 like cysteine cluster associated with KDZ domain-containing protein</fullName>
    </recommendedName>
</protein>
<evidence type="ECO:0000313" key="3">
    <source>
        <dbReference type="Proteomes" id="UP000054279"/>
    </source>
</evidence>
<organism evidence="2 3">
    <name type="scientific">Sphaerobolus stellatus (strain SS14)</name>
    <dbReference type="NCBI Taxonomy" id="990650"/>
    <lineage>
        <taxon>Eukaryota</taxon>
        <taxon>Fungi</taxon>
        <taxon>Dikarya</taxon>
        <taxon>Basidiomycota</taxon>
        <taxon>Agaricomycotina</taxon>
        <taxon>Agaricomycetes</taxon>
        <taxon>Phallomycetidae</taxon>
        <taxon>Geastrales</taxon>
        <taxon>Sphaerobolaceae</taxon>
        <taxon>Sphaerobolus</taxon>
    </lineage>
</organism>
<dbReference type="InterPro" id="IPR041539">
    <property type="entry name" value="CxC5"/>
</dbReference>
<proteinExistence type="predicted"/>
<evidence type="ECO:0000313" key="2">
    <source>
        <dbReference type="EMBL" id="KIJ42832.1"/>
    </source>
</evidence>
<dbReference type="Proteomes" id="UP000054279">
    <property type="component" value="Unassembled WGS sequence"/>
</dbReference>
<keyword evidence="3" id="KW-1185">Reference proteome</keyword>
<name>A0A0C9VM09_SPHS4</name>
<accession>A0A0C9VM09</accession>
<gene>
    <name evidence="2" type="ORF">M422DRAFT_253925</name>
</gene>
<dbReference type="OrthoDB" id="2501483at2759"/>
<feature type="domain" description="CxC5 like cysteine cluster associated with KDZ" evidence="1">
    <location>
        <begin position="36"/>
        <end position="126"/>
    </location>
</feature>
<reference evidence="2 3" key="1">
    <citation type="submission" date="2014-06" db="EMBL/GenBank/DDBJ databases">
        <title>Evolutionary Origins and Diversification of the Mycorrhizal Mutualists.</title>
        <authorList>
            <consortium name="DOE Joint Genome Institute"/>
            <consortium name="Mycorrhizal Genomics Consortium"/>
            <person name="Kohler A."/>
            <person name="Kuo A."/>
            <person name="Nagy L.G."/>
            <person name="Floudas D."/>
            <person name="Copeland A."/>
            <person name="Barry K.W."/>
            <person name="Cichocki N."/>
            <person name="Veneault-Fourrey C."/>
            <person name="LaButti K."/>
            <person name="Lindquist E.A."/>
            <person name="Lipzen A."/>
            <person name="Lundell T."/>
            <person name="Morin E."/>
            <person name="Murat C."/>
            <person name="Riley R."/>
            <person name="Ohm R."/>
            <person name="Sun H."/>
            <person name="Tunlid A."/>
            <person name="Henrissat B."/>
            <person name="Grigoriev I.V."/>
            <person name="Hibbett D.S."/>
            <person name="Martin F."/>
        </authorList>
    </citation>
    <scope>NUCLEOTIDE SEQUENCE [LARGE SCALE GENOMIC DNA]</scope>
    <source>
        <strain evidence="2 3">SS14</strain>
    </source>
</reference>